<dbReference type="FunFam" id="3.40.50.300:FF:000006">
    <property type="entry name" value="DNA-binding transcriptional regulator NtrC"/>
    <property type="match status" value="1"/>
</dbReference>
<dbReference type="RefSeq" id="WP_242870029.1">
    <property type="nucleotide sequence ID" value="NZ_FNPV01000003.1"/>
</dbReference>
<dbReference type="GO" id="GO:0006355">
    <property type="term" value="P:regulation of DNA-templated transcription"/>
    <property type="evidence" value="ECO:0007669"/>
    <property type="project" value="InterPro"/>
</dbReference>
<dbReference type="GO" id="GO:0043565">
    <property type="term" value="F:sequence-specific DNA binding"/>
    <property type="evidence" value="ECO:0007669"/>
    <property type="project" value="InterPro"/>
</dbReference>
<dbReference type="Pfam" id="PF00158">
    <property type="entry name" value="Sigma54_activat"/>
    <property type="match status" value="1"/>
</dbReference>
<keyword evidence="4" id="KW-0804">Transcription</keyword>
<evidence type="ECO:0000256" key="1">
    <source>
        <dbReference type="ARBA" id="ARBA00022741"/>
    </source>
</evidence>
<keyword evidence="2" id="KW-0067">ATP-binding</keyword>
<keyword evidence="7" id="KW-0238">DNA-binding</keyword>
<dbReference type="InterPro" id="IPR003593">
    <property type="entry name" value="AAA+_ATPase"/>
</dbReference>
<dbReference type="Proteomes" id="UP000199230">
    <property type="component" value="Unassembled WGS sequence"/>
</dbReference>
<dbReference type="Gene3D" id="3.40.50.300">
    <property type="entry name" value="P-loop containing nucleotide triphosphate hydrolases"/>
    <property type="match status" value="1"/>
</dbReference>
<feature type="coiled-coil region" evidence="5">
    <location>
        <begin position="124"/>
        <end position="151"/>
    </location>
</feature>
<protein>
    <submittedName>
        <fullName evidence="7">Transcriptional regulator containing PAS, AAA-type ATPase, and DNA-binding Fis domains</fullName>
    </submittedName>
</protein>
<dbReference type="Pfam" id="PF02954">
    <property type="entry name" value="HTH_8"/>
    <property type="match status" value="1"/>
</dbReference>
<evidence type="ECO:0000256" key="5">
    <source>
        <dbReference type="SAM" id="Coils"/>
    </source>
</evidence>
<dbReference type="PROSITE" id="PS00688">
    <property type="entry name" value="SIGMA54_INTERACT_3"/>
    <property type="match status" value="1"/>
</dbReference>
<dbReference type="SUPFAM" id="SSF46689">
    <property type="entry name" value="Homeodomain-like"/>
    <property type="match status" value="1"/>
</dbReference>
<evidence type="ECO:0000256" key="2">
    <source>
        <dbReference type="ARBA" id="ARBA00022840"/>
    </source>
</evidence>
<gene>
    <name evidence="7" type="ORF">SAMN05192546_1039</name>
</gene>
<name>A0A1H3L0U8_9FIRM</name>
<dbReference type="InterPro" id="IPR009057">
    <property type="entry name" value="Homeodomain-like_sf"/>
</dbReference>
<evidence type="ECO:0000313" key="7">
    <source>
        <dbReference type="EMBL" id="SDY57849.1"/>
    </source>
</evidence>
<dbReference type="AlphaFoldDB" id="A0A1H3L0U8"/>
<accession>A0A1H3L0U8</accession>
<dbReference type="InterPro" id="IPR000014">
    <property type="entry name" value="PAS"/>
</dbReference>
<dbReference type="InterPro" id="IPR035965">
    <property type="entry name" value="PAS-like_dom_sf"/>
</dbReference>
<dbReference type="STRING" id="159292.SAMN05192546_1039"/>
<sequence>MKRISEEMLKKLEEVDNELNLYRTIFDIIYNLIVVVDHNGLIRMMNQRYCDFLKINKKDAIGVHVTKVIENTRMHLVIKTGKEEVGDVQEIMGNKMIADRFPIVHDGKVIGAVGTVIFKDLAELDMYVKRVSKMEKEIEFFKKELKKALGNDDTFETVIGNSEEILKAVSLAKRVSDTKSSVLILGESGTGKGLFANAIHNASPRSEYPLIKVNCAAIPAELLESELFGYESGAFTGAQKGGKPGKFELAHKSTIFLDEIGDMPLNMQAKLLKVIQEKEIERIGGVRGKDIDIRIIAATNQNLEEMVKNKTFREDLYYRLNVIKLVVPSLRSRKEDVPLLVEYIIKKLSKEMDRFVTEITPAAMECLQEYDWPGNIRELENVIERAFNLMDKEAKIELKHLPPSLLQKNRDRSLSNTLSLRHIIEEVEKNAIEKHLKETMGNKYQTSQRLGISRTSLYEKINRYQIKV</sequence>
<evidence type="ECO:0000259" key="6">
    <source>
        <dbReference type="PROSITE" id="PS50045"/>
    </source>
</evidence>
<evidence type="ECO:0000256" key="3">
    <source>
        <dbReference type="ARBA" id="ARBA00023015"/>
    </source>
</evidence>
<dbReference type="Gene3D" id="1.10.8.60">
    <property type="match status" value="1"/>
</dbReference>
<dbReference type="SMART" id="SM00382">
    <property type="entry name" value="AAA"/>
    <property type="match status" value="1"/>
</dbReference>
<dbReference type="SMART" id="SM00091">
    <property type="entry name" value="PAS"/>
    <property type="match status" value="1"/>
</dbReference>
<evidence type="ECO:0000313" key="8">
    <source>
        <dbReference type="Proteomes" id="UP000199230"/>
    </source>
</evidence>
<dbReference type="GO" id="GO:0005524">
    <property type="term" value="F:ATP binding"/>
    <property type="evidence" value="ECO:0007669"/>
    <property type="project" value="UniProtKB-KW"/>
</dbReference>
<evidence type="ECO:0000256" key="4">
    <source>
        <dbReference type="ARBA" id="ARBA00023163"/>
    </source>
</evidence>
<dbReference type="CDD" id="cd00009">
    <property type="entry name" value="AAA"/>
    <property type="match status" value="1"/>
</dbReference>
<dbReference type="PANTHER" id="PTHR32071:SF57">
    <property type="entry name" value="C4-DICARBOXYLATE TRANSPORT TRANSCRIPTIONAL REGULATORY PROTEIN DCTD"/>
    <property type="match status" value="1"/>
</dbReference>
<dbReference type="EMBL" id="FNPV01000003">
    <property type="protein sequence ID" value="SDY57849.1"/>
    <property type="molecule type" value="Genomic_DNA"/>
</dbReference>
<dbReference type="InterPro" id="IPR025944">
    <property type="entry name" value="Sigma_54_int_dom_CS"/>
</dbReference>
<dbReference type="InterPro" id="IPR058031">
    <property type="entry name" value="AAA_lid_NorR"/>
</dbReference>
<keyword evidence="5" id="KW-0175">Coiled coil</keyword>
<dbReference type="PROSITE" id="PS50045">
    <property type="entry name" value="SIGMA54_INTERACT_4"/>
    <property type="match status" value="1"/>
</dbReference>
<dbReference type="PANTHER" id="PTHR32071">
    <property type="entry name" value="TRANSCRIPTIONAL REGULATORY PROTEIN"/>
    <property type="match status" value="1"/>
</dbReference>
<dbReference type="InterPro" id="IPR002078">
    <property type="entry name" value="Sigma_54_int"/>
</dbReference>
<reference evidence="7 8" key="1">
    <citation type="submission" date="2016-10" db="EMBL/GenBank/DDBJ databases">
        <authorList>
            <person name="de Groot N.N."/>
        </authorList>
    </citation>
    <scope>NUCLEOTIDE SEQUENCE [LARGE SCALE GENOMIC DNA]</scope>
    <source>
        <strain evidence="7 8">APO</strain>
    </source>
</reference>
<organism evidence="7 8">
    <name type="scientific">Tindallia californiensis</name>
    <dbReference type="NCBI Taxonomy" id="159292"/>
    <lineage>
        <taxon>Bacteria</taxon>
        <taxon>Bacillati</taxon>
        <taxon>Bacillota</taxon>
        <taxon>Clostridia</taxon>
        <taxon>Peptostreptococcales</taxon>
        <taxon>Tindalliaceae</taxon>
        <taxon>Tindallia</taxon>
    </lineage>
</organism>
<keyword evidence="1" id="KW-0547">Nucleotide-binding</keyword>
<dbReference type="SUPFAM" id="SSF52540">
    <property type="entry name" value="P-loop containing nucleoside triphosphate hydrolases"/>
    <property type="match status" value="1"/>
</dbReference>
<keyword evidence="3" id="KW-0805">Transcription regulation</keyword>
<dbReference type="InterPro" id="IPR025662">
    <property type="entry name" value="Sigma_54_int_dom_ATP-bd_1"/>
</dbReference>
<proteinExistence type="predicted"/>
<dbReference type="SUPFAM" id="SSF55785">
    <property type="entry name" value="PYP-like sensor domain (PAS domain)"/>
    <property type="match status" value="1"/>
</dbReference>
<feature type="domain" description="Sigma-54 factor interaction" evidence="6">
    <location>
        <begin position="158"/>
        <end position="388"/>
    </location>
</feature>
<dbReference type="InterPro" id="IPR027417">
    <property type="entry name" value="P-loop_NTPase"/>
</dbReference>
<dbReference type="Pfam" id="PF13188">
    <property type="entry name" value="PAS_8"/>
    <property type="match status" value="1"/>
</dbReference>
<dbReference type="PROSITE" id="PS00675">
    <property type="entry name" value="SIGMA54_INTERACT_1"/>
    <property type="match status" value="1"/>
</dbReference>
<dbReference type="Pfam" id="PF25601">
    <property type="entry name" value="AAA_lid_14"/>
    <property type="match status" value="1"/>
</dbReference>
<dbReference type="InterPro" id="IPR002197">
    <property type="entry name" value="HTH_Fis"/>
</dbReference>
<dbReference type="Gene3D" id="3.30.450.20">
    <property type="entry name" value="PAS domain"/>
    <property type="match status" value="1"/>
</dbReference>
<dbReference type="Gene3D" id="1.10.10.60">
    <property type="entry name" value="Homeodomain-like"/>
    <property type="match status" value="1"/>
</dbReference>
<keyword evidence="8" id="KW-1185">Reference proteome</keyword>